<comment type="caution">
    <text evidence="2">The sequence shown here is derived from an EMBL/GenBank/DDBJ whole genome shotgun (WGS) entry which is preliminary data.</text>
</comment>
<feature type="transmembrane region" description="Helical" evidence="1">
    <location>
        <begin position="109"/>
        <end position="131"/>
    </location>
</feature>
<feature type="transmembrane region" description="Helical" evidence="1">
    <location>
        <begin position="12"/>
        <end position="31"/>
    </location>
</feature>
<dbReference type="RefSeq" id="WP_163607360.1">
    <property type="nucleotide sequence ID" value="NZ_JAABOO010000002.1"/>
</dbReference>
<accession>A0A6P0ULG4</accession>
<keyword evidence="3" id="KW-1185">Reference proteome</keyword>
<dbReference type="EMBL" id="JAABOO010000002">
    <property type="protein sequence ID" value="NER14095.1"/>
    <property type="molecule type" value="Genomic_DNA"/>
</dbReference>
<protein>
    <submittedName>
        <fullName evidence="2">DUF4129 domain-containing protein</fullName>
    </submittedName>
</protein>
<keyword evidence="1" id="KW-0812">Transmembrane</keyword>
<evidence type="ECO:0000256" key="1">
    <source>
        <dbReference type="SAM" id="Phobius"/>
    </source>
</evidence>
<organism evidence="2 3">
    <name type="scientific">Leptobacterium flavescens</name>
    <dbReference type="NCBI Taxonomy" id="472055"/>
    <lineage>
        <taxon>Bacteria</taxon>
        <taxon>Pseudomonadati</taxon>
        <taxon>Bacteroidota</taxon>
        <taxon>Flavobacteriia</taxon>
        <taxon>Flavobacteriales</taxon>
        <taxon>Flavobacteriaceae</taxon>
        <taxon>Leptobacterium</taxon>
    </lineage>
</organism>
<reference evidence="2 3" key="1">
    <citation type="submission" date="2020-01" db="EMBL/GenBank/DDBJ databases">
        <title>Leptobacterium flavescens.</title>
        <authorList>
            <person name="Wang G."/>
        </authorList>
    </citation>
    <scope>NUCLEOTIDE SEQUENCE [LARGE SCALE GENOMIC DNA]</scope>
    <source>
        <strain evidence="2 3">KCTC 22160</strain>
    </source>
</reference>
<gene>
    <name evidence="2" type="ORF">GWK08_11635</name>
</gene>
<keyword evidence="1" id="KW-1133">Transmembrane helix</keyword>
<proteinExistence type="predicted"/>
<evidence type="ECO:0000313" key="2">
    <source>
        <dbReference type="EMBL" id="NER14095.1"/>
    </source>
</evidence>
<dbReference type="Proteomes" id="UP000468581">
    <property type="component" value="Unassembled WGS sequence"/>
</dbReference>
<sequence>MEPLTHTKIQLRYILFCLIFWMGLSNLSAAGDMYSAGIQKDSLLQDTAKVEKRHFSMDFREKYSGQEYIYEKDLENKGWFTRFKEWLARVFKKWFNLNSDLEAGNIADIFIKIFYVLIIIAVVFIIVKAILNREGRWVFGKSSDRKIINVEDIEQNIGITDFRKLINRAIADGEYRSAVRFYYLWMLKELSNKELIAYDVEKTNNDYLYELNNSRFKNDFRYTSYLYNYVWYGEFEINEKQFEKISGTFTNILKDLKA</sequence>
<evidence type="ECO:0000313" key="3">
    <source>
        <dbReference type="Proteomes" id="UP000468581"/>
    </source>
</evidence>
<keyword evidence="1" id="KW-0472">Membrane</keyword>
<dbReference type="AlphaFoldDB" id="A0A6P0ULG4"/>
<name>A0A6P0ULG4_9FLAO</name>